<keyword evidence="7" id="KW-0175">Coiled coil</keyword>
<feature type="compositionally biased region" description="Pro residues" evidence="8">
    <location>
        <begin position="828"/>
        <end position="845"/>
    </location>
</feature>
<dbReference type="InterPro" id="IPR001394">
    <property type="entry name" value="Peptidase_C19_UCH"/>
</dbReference>
<reference evidence="10 11" key="1">
    <citation type="submission" date="2019-04" db="EMBL/GenBank/DDBJ databases">
        <title>Comparative genomics and transcriptomics to analyze fruiting body development in filamentous ascomycetes.</title>
        <authorList>
            <consortium name="DOE Joint Genome Institute"/>
            <person name="Lutkenhaus R."/>
            <person name="Traeger S."/>
            <person name="Breuer J."/>
            <person name="Kuo A."/>
            <person name="Lipzen A."/>
            <person name="Pangilinan J."/>
            <person name="Dilworth D."/>
            <person name="Sandor L."/>
            <person name="Poggeler S."/>
            <person name="Barry K."/>
            <person name="Grigoriev I.V."/>
            <person name="Nowrousian M."/>
        </authorList>
    </citation>
    <scope>NUCLEOTIDE SEQUENCE [LARGE SCALE GENOMIC DNA]</scope>
    <source>
        <strain evidence="10 11">CBS 389.68</strain>
    </source>
</reference>
<keyword evidence="5" id="KW-0378">Hydrolase</keyword>
<dbReference type="CDD" id="cd02666">
    <property type="entry name" value="Peptidase_C19J"/>
    <property type="match status" value="1"/>
</dbReference>
<name>A0A4S2MUJ7_9PEZI</name>
<feature type="region of interest" description="Disordered" evidence="8">
    <location>
        <begin position="822"/>
        <end position="846"/>
    </location>
</feature>
<evidence type="ECO:0000256" key="4">
    <source>
        <dbReference type="ARBA" id="ARBA00022786"/>
    </source>
</evidence>
<gene>
    <name evidence="10" type="ORF">EX30DRAFT_372474</name>
</gene>
<dbReference type="GO" id="GO:0043161">
    <property type="term" value="P:proteasome-mediated ubiquitin-dependent protein catabolic process"/>
    <property type="evidence" value="ECO:0007669"/>
    <property type="project" value="InterPro"/>
</dbReference>
<dbReference type="GO" id="GO:0061136">
    <property type="term" value="P:regulation of proteasomal protein catabolic process"/>
    <property type="evidence" value="ECO:0007669"/>
    <property type="project" value="TreeGrafter"/>
</dbReference>
<dbReference type="EMBL" id="ML220126">
    <property type="protein sequence ID" value="TGZ80238.1"/>
    <property type="molecule type" value="Genomic_DNA"/>
</dbReference>
<dbReference type="PROSITE" id="PS50235">
    <property type="entry name" value="USP_3"/>
    <property type="match status" value="1"/>
</dbReference>
<feature type="coiled-coil region" evidence="7">
    <location>
        <begin position="1065"/>
        <end position="1099"/>
    </location>
</feature>
<dbReference type="AlphaFoldDB" id="A0A4S2MUJ7"/>
<dbReference type="GO" id="GO:0070628">
    <property type="term" value="F:proteasome binding"/>
    <property type="evidence" value="ECO:0007669"/>
    <property type="project" value="TreeGrafter"/>
</dbReference>
<evidence type="ECO:0000256" key="6">
    <source>
        <dbReference type="ARBA" id="ARBA00022807"/>
    </source>
</evidence>
<dbReference type="FunCoup" id="A0A4S2MUJ7">
    <property type="interactions" value="57"/>
</dbReference>
<dbReference type="OrthoDB" id="2420415at2759"/>
<evidence type="ECO:0000313" key="11">
    <source>
        <dbReference type="Proteomes" id="UP000298138"/>
    </source>
</evidence>
<evidence type="ECO:0000256" key="1">
    <source>
        <dbReference type="ARBA" id="ARBA00000707"/>
    </source>
</evidence>
<dbReference type="InterPro" id="IPR028889">
    <property type="entry name" value="USP"/>
</dbReference>
<dbReference type="PROSITE" id="PS00972">
    <property type="entry name" value="USP_1"/>
    <property type="match status" value="1"/>
</dbReference>
<accession>A0A4S2MUJ7</accession>
<dbReference type="Pfam" id="PF00443">
    <property type="entry name" value="UCH"/>
    <property type="match status" value="2"/>
</dbReference>
<dbReference type="Pfam" id="PF13446">
    <property type="entry name" value="RPT"/>
    <property type="match status" value="3"/>
</dbReference>
<evidence type="ECO:0000313" key="10">
    <source>
        <dbReference type="EMBL" id="TGZ80238.1"/>
    </source>
</evidence>
<proteinExistence type="predicted"/>
<feature type="region of interest" description="Disordered" evidence="8">
    <location>
        <begin position="700"/>
        <end position="765"/>
    </location>
</feature>
<keyword evidence="11" id="KW-1185">Reference proteome</keyword>
<dbReference type="SUPFAM" id="SSF54001">
    <property type="entry name" value="Cysteine proteinases"/>
    <property type="match status" value="1"/>
</dbReference>
<dbReference type="InterPro" id="IPR018200">
    <property type="entry name" value="USP_CS"/>
</dbReference>
<feature type="domain" description="USP" evidence="9">
    <location>
        <begin position="597"/>
        <end position="1179"/>
    </location>
</feature>
<dbReference type="STRING" id="341454.A0A4S2MUJ7"/>
<comment type="catalytic activity">
    <reaction evidence="1">
        <text>Thiol-dependent hydrolysis of ester, thioester, amide, peptide and isopeptide bonds formed by the C-terminal Gly of ubiquitin (a 76-residue protein attached to proteins as an intracellular targeting signal).</text>
        <dbReference type="EC" id="3.4.19.12"/>
    </reaction>
</comment>
<dbReference type="InterPro" id="IPR025305">
    <property type="entry name" value="UCH_repeat_domain"/>
</dbReference>
<dbReference type="PANTHER" id="PTHR43982">
    <property type="entry name" value="UBIQUITIN CARBOXYL-TERMINAL HYDROLASE"/>
    <property type="match status" value="1"/>
</dbReference>
<evidence type="ECO:0000256" key="5">
    <source>
        <dbReference type="ARBA" id="ARBA00022801"/>
    </source>
</evidence>
<evidence type="ECO:0000256" key="8">
    <source>
        <dbReference type="SAM" id="MobiDB-lite"/>
    </source>
</evidence>
<evidence type="ECO:0000259" key="9">
    <source>
        <dbReference type="PROSITE" id="PS50235"/>
    </source>
</evidence>
<dbReference type="PANTHER" id="PTHR43982:SF6">
    <property type="entry name" value="UBIQUITIN CARBOXYL-TERMINAL HYDROLASE 2-RELATED"/>
    <property type="match status" value="1"/>
</dbReference>
<sequence>MVLGPARPGRSAPRLLENVLEHDPSIPGKQALSDDFSPLTAHVGHKHTLHQITEICTLPLYAGSPLNDRYTIASICEECRLHVTLIVDCTPDPRSDRPPRPCPTADNPLHFFTYCPSASTPFYGNDDRWEETRVFRCVGDDCPVEVTVKTTSPYINERLRLLLMDKPTLRERQNEFIQKNKEQIDPSSKIHTDDLPGRALETMLSYLKNAKRGDDRSIPRANKRYNTFLTDECAELFERAGFQSNEQANEWIPPSLGQFEPLFWMYNETLLLSVQNPKGFKSAPVKDGYVPAISAMKTILRCKEYESIRPRLDLGGKDMTRYYAALGILPDFSDQLVIWAFKRQILCDVQSRPYLLESLENISHQRGTEVLQIEVATQRSQGAYTSGDAYEAARRLGITNLESAEEGLIIGLFKSRLADSPRQEYQLREDLSIIGRYRNSTAILEVAQQTSFPTAKSACDWLTVPEDTEDSMILSMYAARVAEFPGDEAAAKAAVRKIGEYRNSSVLLSFVETGLFVEAPPDIGQAFATLGVEDRTMDDDTLITVFGMRYMDMPGQVHDLRNALRAIGTERNSKQILDYLSTGETATTGPGSSDSPVGLENIGNTCYLNSLLQFYFTIKPLREMILNLEAYEETDVNDDVVDRKRVGGRKVSRQEIERAKKFAGHLRTLFQDLIATKMTSVAPQRDLAYLALVSSKDEEAERRKSVEASKPETIDLSNTDDAMDIDTPINGPNVADDAVSEDTLVGDSQDQPSSHAHNELPSYNSVGSDYVMVDVDAKIPPSNDKESLMPLKVPKDTEKSVGGDSLIQQTVALSEDTVLADAPEGVPLTPPPDIPERPPPIPPRPQIKKRESSAGDLMFGRQQDVTECIGNVMFQLESAIRPTEIDSHGEQMDLIKEYFYGTTKQTLTFPNSEEIRTKEELFNHLIVNVAESDEDIYSALDSSFDVEQVDLEGRSAKRFLSLGRLPPILQIQVQRVQFDREKGSAYKAHAHLNFPETIFMDRYMDTDTVPDLKERREKAWEWKQELKDLLKRKIELTNTSAGVDVPTVLDAAKEMLEDYELIDPSLATENARSSLQRRLAEIKQELSDIAERVTLLESQLANQFADLRSHGYRIHSVFIHRGTVSFGHYWIYIYDFQRHMWRKYNDERVTEVIDPQEIFTTAPNDHQPPTPYFLVFIREDQAEAITEAVKREIGDSTPPDFNLAPLV</sequence>
<dbReference type="EC" id="3.4.19.12" evidence="2"/>
<dbReference type="InterPro" id="IPR038765">
    <property type="entry name" value="Papain-like_cys_pep_sf"/>
</dbReference>
<evidence type="ECO:0000256" key="3">
    <source>
        <dbReference type="ARBA" id="ARBA00022670"/>
    </source>
</evidence>
<protein>
    <recommendedName>
        <fullName evidence="2">ubiquitinyl hydrolase 1</fullName>
        <ecNumber evidence="2">3.4.19.12</ecNumber>
    </recommendedName>
</protein>
<keyword evidence="6" id="KW-0788">Thiol protease</keyword>
<dbReference type="GO" id="GO:0004843">
    <property type="term" value="F:cysteine-type deubiquitinase activity"/>
    <property type="evidence" value="ECO:0007669"/>
    <property type="project" value="UniProtKB-EC"/>
</dbReference>
<evidence type="ECO:0000256" key="2">
    <source>
        <dbReference type="ARBA" id="ARBA00012759"/>
    </source>
</evidence>
<dbReference type="InParanoid" id="A0A4S2MUJ7"/>
<keyword evidence="3" id="KW-0645">Protease</keyword>
<keyword evidence="4" id="KW-0833">Ubl conjugation pathway</keyword>
<dbReference type="Proteomes" id="UP000298138">
    <property type="component" value="Unassembled WGS sequence"/>
</dbReference>
<feature type="compositionally biased region" description="Basic and acidic residues" evidence="8">
    <location>
        <begin position="700"/>
        <end position="713"/>
    </location>
</feature>
<dbReference type="Gene3D" id="3.90.70.10">
    <property type="entry name" value="Cysteine proteinases"/>
    <property type="match status" value="2"/>
</dbReference>
<evidence type="ECO:0000256" key="7">
    <source>
        <dbReference type="SAM" id="Coils"/>
    </source>
</evidence>
<organism evidence="10 11">
    <name type="scientific">Ascodesmis nigricans</name>
    <dbReference type="NCBI Taxonomy" id="341454"/>
    <lineage>
        <taxon>Eukaryota</taxon>
        <taxon>Fungi</taxon>
        <taxon>Dikarya</taxon>
        <taxon>Ascomycota</taxon>
        <taxon>Pezizomycotina</taxon>
        <taxon>Pezizomycetes</taxon>
        <taxon>Pezizales</taxon>
        <taxon>Ascodesmidaceae</taxon>
        <taxon>Ascodesmis</taxon>
    </lineage>
</organism>
<feature type="compositionally biased region" description="Polar residues" evidence="8">
    <location>
        <begin position="746"/>
        <end position="765"/>
    </location>
</feature>
<dbReference type="InterPro" id="IPR044635">
    <property type="entry name" value="UBP14-like"/>
</dbReference>
<dbReference type="GO" id="GO:0016579">
    <property type="term" value="P:protein deubiquitination"/>
    <property type="evidence" value="ECO:0007669"/>
    <property type="project" value="InterPro"/>
</dbReference>